<evidence type="ECO:0000313" key="2">
    <source>
        <dbReference type="Proteomes" id="UP000790377"/>
    </source>
</evidence>
<sequence>MVHSLRSFSRTLFPEENRNVKADCVDVGGIEAWQLIIARDENGSWMTTTTLHPSLQCAQIIMVVPNNVATRLALRKRMLIVLTARSSAYHGLDPIDRNTRTTPATIPLRKSTPHHLILCPSTTGAYDHSTTTNRSTDPLILGTRHPALEQRGPKLLASHDRRPAPSMPIFTPFGGRSACLCSGSPPSRSARSHPWGVGILECCRPCVFPPSSTLVPTFVQACPRLRPRLFPPSSTLVPAFVHACPRLRPRLFPPSATLVPAFVQASSRLRPSRRRCSRTGRPCIPAKSGWDKLPPPNVSRPSTVKKAAKSQEKSSGASAPKSKPARQSRSQHEQRLCLFFYAPQRHDTLDPGASIDNPNPNHRCSARSTTTTPAAEKLSGSTSPPPKTKPAKEPNPSDLISLPATVAKPKLSQKAAGRGDSDTAPNVGGSSSRGTWQDLTCIIFTHPCLRAHMPVIKMRLQSPSGVSSSLPTHRTPKIHRAQRPSSHAHGSTSVQLLCYEGNRTVSVEPHRDPARSETDHLWLEPPPRRTTACPLTSRKAAHRNRNDARLSNAANPPADKHIADMPADAICPADQVRG</sequence>
<name>A0ACB7ZTS5_9AGAM</name>
<evidence type="ECO:0000313" key="1">
    <source>
        <dbReference type="EMBL" id="KAH7904208.1"/>
    </source>
</evidence>
<accession>A0ACB7ZTS5</accession>
<gene>
    <name evidence="1" type="ORF">BJ138DRAFT_1239941</name>
</gene>
<protein>
    <submittedName>
        <fullName evidence="1">Uncharacterized protein</fullName>
    </submittedName>
</protein>
<proteinExistence type="predicted"/>
<dbReference type="Proteomes" id="UP000790377">
    <property type="component" value="Unassembled WGS sequence"/>
</dbReference>
<comment type="caution">
    <text evidence="1">The sequence shown here is derived from an EMBL/GenBank/DDBJ whole genome shotgun (WGS) entry which is preliminary data.</text>
</comment>
<keyword evidence="2" id="KW-1185">Reference proteome</keyword>
<reference evidence="1" key="1">
    <citation type="journal article" date="2021" name="New Phytol.">
        <title>Evolutionary innovations through gain and loss of genes in the ectomycorrhizal Boletales.</title>
        <authorList>
            <person name="Wu G."/>
            <person name="Miyauchi S."/>
            <person name="Morin E."/>
            <person name="Kuo A."/>
            <person name="Drula E."/>
            <person name="Varga T."/>
            <person name="Kohler A."/>
            <person name="Feng B."/>
            <person name="Cao Y."/>
            <person name="Lipzen A."/>
            <person name="Daum C."/>
            <person name="Hundley H."/>
            <person name="Pangilinan J."/>
            <person name="Johnson J."/>
            <person name="Barry K."/>
            <person name="LaButti K."/>
            <person name="Ng V."/>
            <person name="Ahrendt S."/>
            <person name="Min B."/>
            <person name="Choi I.G."/>
            <person name="Park H."/>
            <person name="Plett J.M."/>
            <person name="Magnuson J."/>
            <person name="Spatafora J.W."/>
            <person name="Nagy L.G."/>
            <person name="Henrissat B."/>
            <person name="Grigoriev I.V."/>
            <person name="Yang Z.L."/>
            <person name="Xu J."/>
            <person name="Martin F.M."/>
        </authorList>
    </citation>
    <scope>NUCLEOTIDE SEQUENCE</scope>
    <source>
        <strain evidence="1">ATCC 28755</strain>
    </source>
</reference>
<organism evidence="1 2">
    <name type="scientific">Hygrophoropsis aurantiaca</name>
    <dbReference type="NCBI Taxonomy" id="72124"/>
    <lineage>
        <taxon>Eukaryota</taxon>
        <taxon>Fungi</taxon>
        <taxon>Dikarya</taxon>
        <taxon>Basidiomycota</taxon>
        <taxon>Agaricomycotina</taxon>
        <taxon>Agaricomycetes</taxon>
        <taxon>Agaricomycetidae</taxon>
        <taxon>Boletales</taxon>
        <taxon>Coniophorineae</taxon>
        <taxon>Hygrophoropsidaceae</taxon>
        <taxon>Hygrophoropsis</taxon>
    </lineage>
</organism>
<dbReference type="EMBL" id="MU268564">
    <property type="protein sequence ID" value="KAH7904208.1"/>
    <property type="molecule type" value="Genomic_DNA"/>
</dbReference>